<dbReference type="Gene3D" id="1.10.357.10">
    <property type="entry name" value="Tetracycline Repressor, domain 2"/>
    <property type="match status" value="1"/>
</dbReference>
<dbReference type="InterPro" id="IPR009057">
    <property type="entry name" value="Homeodomain-like_sf"/>
</dbReference>
<gene>
    <name evidence="4" type="ORF">SAMN05421872_111141</name>
</gene>
<sequence length="200" mass="21180">MPPTHPGRTATRRPSEPRARLLRTAASLFYREGINGVGVDRVLAEAGVTRATMYRHFPGKEALVTAYLELEDATVKQLVADAEAAGGSPPELLAAVIEGIAQDATRLHTRGCPFINASAEFPDPASPVRAVVRRHRDWFRQTLTELTTAAGVGDPAQVAAALVLLRDAMLVGGYLDGDSVADTFRATARQVAGLTPTPGG</sequence>
<protein>
    <submittedName>
        <fullName evidence="4">DNA-binding transcriptional regulator, AcrR family</fullName>
    </submittedName>
</protein>
<dbReference type="Proteomes" id="UP000199034">
    <property type="component" value="Unassembled WGS sequence"/>
</dbReference>
<name>A0A1G6XZG5_9ACTN</name>
<dbReference type="RefSeq" id="WP_090859901.1">
    <property type="nucleotide sequence ID" value="NZ_FMZM01000011.1"/>
</dbReference>
<evidence type="ECO:0000256" key="1">
    <source>
        <dbReference type="ARBA" id="ARBA00023015"/>
    </source>
</evidence>
<dbReference type="PRINTS" id="PR00455">
    <property type="entry name" value="HTHTETR"/>
</dbReference>
<dbReference type="PANTHER" id="PTHR47506">
    <property type="entry name" value="TRANSCRIPTIONAL REGULATORY PROTEIN"/>
    <property type="match status" value="1"/>
</dbReference>
<dbReference type="PROSITE" id="PS50977">
    <property type="entry name" value="HTH_TETR_2"/>
    <property type="match status" value="1"/>
</dbReference>
<dbReference type="InterPro" id="IPR036271">
    <property type="entry name" value="Tet_transcr_reg_TetR-rel_C_sf"/>
</dbReference>
<dbReference type="Pfam" id="PF00440">
    <property type="entry name" value="TetR_N"/>
    <property type="match status" value="1"/>
</dbReference>
<keyword evidence="1" id="KW-0805">Transcription regulation</keyword>
<dbReference type="GO" id="GO:0003677">
    <property type="term" value="F:DNA binding"/>
    <property type="evidence" value="ECO:0007669"/>
    <property type="project" value="UniProtKB-UniRule"/>
</dbReference>
<dbReference type="EMBL" id="FMZM01000011">
    <property type="protein sequence ID" value="SDD83421.1"/>
    <property type="molecule type" value="Genomic_DNA"/>
</dbReference>
<dbReference type="SUPFAM" id="SSF48498">
    <property type="entry name" value="Tetracyclin repressor-like, C-terminal domain"/>
    <property type="match status" value="1"/>
</dbReference>
<dbReference type="Pfam" id="PF16925">
    <property type="entry name" value="TetR_C_13"/>
    <property type="match status" value="1"/>
</dbReference>
<evidence type="ECO:0000313" key="5">
    <source>
        <dbReference type="Proteomes" id="UP000199034"/>
    </source>
</evidence>
<dbReference type="InterPro" id="IPR001647">
    <property type="entry name" value="HTH_TetR"/>
</dbReference>
<evidence type="ECO:0000313" key="4">
    <source>
        <dbReference type="EMBL" id="SDD83421.1"/>
    </source>
</evidence>
<dbReference type="SUPFAM" id="SSF46689">
    <property type="entry name" value="Homeodomain-like"/>
    <property type="match status" value="1"/>
</dbReference>
<dbReference type="PANTHER" id="PTHR47506:SF1">
    <property type="entry name" value="HTH-TYPE TRANSCRIPTIONAL REGULATOR YJDC"/>
    <property type="match status" value="1"/>
</dbReference>
<dbReference type="InterPro" id="IPR011075">
    <property type="entry name" value="TetR_C"/>
</dbReference>
<keyword evidence="5" id="KW-1185">Reference proteome</keyword>
<keyword evidence="2 4" id="KW-0238">DNA-binding</keyword>
<evidence type="ECO:0000256" key="3">
    <source>
        <dbReference type="ARBA" id="ARBA00023163"/>
    </source>
</evidence>
<dbReference type="AlphaFoldDB" id="A0A1G6XZG5"/>
<reference evidence="4 5" key="1">
    <citation type="submission" date="2016-10" db="EMBL/GenBank/DDBJ databases">
        <authorList>
            <person name="de Groot N.N."/>
        </authorList>
    </citation>
    <scope>NUCLEOTIDE SEQUENCE [LARGE SCALE GENOMIC DNA]</scope>
    <source>
        <strain evidence="4 5">CGMCC 4.6858</strain>
    </source>
</reference>
<proteinExistence type="predicted"/>
<organism evidence="4 5">
    <name type="scientific">Nocardioides lianchengensis</name>
    <dbReference type="NCBI Taxonomy" id="1045774"/>
    <lineage>
        <taxon>Bacteria</taxon>
        <taxon>Bacillati</taxon>
        <taxon>Actinomycetota</taxon>
        <taxon>Actinomycetes</taxon>
        <taxon>Propionibacteriales</taxon>
        <taxon>Nocardioidaceae</taxon>
        <taxon>Nocardioides</taxon>
    </lineage>
</organism>
<evidence type="ECO:0000256" key="2">
    <source>
        <dbReference type="ARBA" id="ARBA00023125"/>
    </source>
</evidence>
<accession>A0A1G6XZG5</accession>
<keyword evidence="3" id="KW-0804">Transcription</keyword>